<organism evidence="2 3">
    <name type="scientific">Microbulbifer celer</name>
    <dbReference type="NCBI Taxonomy" id="435905"/>
    <lineage>
        <taxon>Bacteria</taxon>
        <taxon>Pseudomonadati</taxon>
        <taxon>Pseudomonadota</taxon>
        <taxon>Gammaproteobacteria</taxon>
        <taxon>Cellvibrionales</taxon>
        <taxon>Microbulbiferaceae</taxon>
        <taxon>Microbulbifer</taxon>
    </lineage>
</organism>
<feature type="region of interest" description="Disordered" evidence="1">
    <location>
        <begin position="1"/>
        <end position="58"/>
    </location>
</feature>
<protein>
    <recommendedName>
        <fullName evidence="4">DUF883 domain-containing protein</fullName>
    </recommendedName>
</protein>
<dbReference type="Proteomes" id="UP001597264">
    <property type="component" value="Unassembled WGS sequence"/>
</dbReference>
<evidence type="ECO:0008006" key="4">
    <source>
        <dbReference type="Google" id="ProtNLM"/>
    </source>
</evidence>
<proteinExistence type="predicted"/>
<gene>
    <name evidence="2" type="ORF">ACFQ2X_00795</name>
</gene>
<feature type="compositionally biased region" description="Basic and acidic residues" evidence="1">
    <location>
        <begin position="28"/>
        <end position="58"/>
    </location>
</feature>
<feature type="compositionally biased region" description="Basic residues" evidence="1">
    <location>
        <begin position="1"/>
        <end position="10"/>
    </location>
</feature>
<name>A0ABW3U341_9GAMM</name>
<evidence type="ECO:0000256" key="1">
    <source>
        <dbReference type="SAM" id="MobiDB-lite"/>
    </source>
</evidence>
<evidence type="ECO:0000313" key="2">
    <source>
        <dbReference type="EMBL" id="MFD1215122.1"/>
    </source>
</evidence>
<accession>A0ABW3U341</accession>
<dbReference type="RefSeq" id="WP_230435451.1">
    <property type="nucleotide sequence ID" value="NZ_CP087715.1"/>
</dbReference>
<comment type="caution">
    <text evidence="2">The sequence shown here is derived from an EMBL/GenBank/DDBJ whole genome shotgun (WGS) entry which is preliminary data.</text>
</comment>
<keyword evidence="3" id="KW-1185">Reference proteome</keyword>
<dbReference type="EMBL" id="JBHTLR010000003">
    <property type="protein sequence ID" value="MFD1215122.1"/>
    <property type="molecule type" value="Genomic_DNA"/>
</dbReference>
<evidence type="ECO:0000313" key="3">
    <source>
        <dbReference type="Proteomes" id="UP001597264"/>
    </source>
</evidence>
<reference evidence="3" key="1">
    <citation type="journal article" date="2019" name="Int. J. Syst. Evol. Microbiol.">
        <title>The Global Catalogue of Microorganisms (GCM) 10K type strain sequencing project: providing services to taxonomists for standard genome sequencing and annotation.</title>
        <authorList>
            <consortium name="The Broad Institute Genomics Platform"/>
            <consortium name="The Broad Institute Genome Sequencing Center for Infectious Disease"/>
            <person name="Wu L."/>
            <person name="Ma J."/>
        </authorList>
    </citation>
    <scope>NUCLEOTIDE SEQUENCE [LARGE SCALE GENOMIC DNA]</scope>
    <source>
        <strain evidence="3">CCUG 54356</strain>
    </source>
</reference>
<sequence length="83" mass="9127">MATAKSPHHNSGREKWSQAYHTAGEAMTETKEHLKERARSSVDANKQRASDVAHKAEDSIKQHPLVSVGCAFAAGWVIAKLFK</sequence>